<protein>
    <submittedName>
        <fullName evidence="1">Uncharacterized protein</fullName>
    </submittedName>
</protein>
<name>A0A6C0IU83_9ZZZZ</name>
<evidence type="ECO:0000313" key="1">
    <source>
        <dbReference type="EMBL" id="QHT96834.1"/>
    </source>
</evidence>
<proteinExistence type="predicted"/>
<organism evidence="1">
    <name type="scientific">viral metagenome</name>
    <dbReference type="NCBI Taxonomy" id="1070528"/>
    <lineage>
        <taxon>unclassified sequences</taxon>
        <taxon>metagenomes</taxon>
        <taxon>organismal metagenomes</taxon>
    </lineage>
</organism>
<dbReference type="EMBL" id="MN740267">
    <property type="protein sequence ID" value="QHT96834.1"/>
    <property type="molecule type" value="Genomic_DNA"/>
</dbReference>
<dbReference type="AlphaFoldDB" id="A0A6C0IU83"/>
<accession>A0A6C0IU83</accession>
<reference evidence="1" key="1">
    <citation type="journal article" date="2020" name="Nature">
        <title>Giant virus diversity and host interactions through global metagenomics.</title>
        <authorList>
            <person name="Schulz F."/>
            <person name="Roux S."/>
            <person name="Paez-Espino D."/>
            <person name="Jungbluth S."/>
            <person name="Walsh D.A."/>
            <person name="Denef V.J."/>
            <person name="McMahon K.D."/>
            <person name="Konstantinidis K.T."/>
            <person name="Eloe-Fadrosh E.A."/>
            <person name="Kyrpides N.C."/>
            <person name="Woyke T."/>
        </authorList>
    </citation>
    <scope>NUCLEOTIDE SEQUENCE</scope>
    <source>
        <strain evidence="1">GVMAG-M-3300024336-7</strain>
    </source>
</reference>
<sequence>MHPELLRFFMHLDPFPVGSVYESETVFLDAIHGEWAIDSIGSFSIHVRSGLDHVEVRCSVGGGYEYYHSEADVLETSWIPVPDISAFLKALGKISIAHIQEVALVHAKFVARSSGMSNERFRVSTKSGNEWELVSSALTNNTLELVHRGCWVSGCVDPDGTILMVVQGVLYRGDPAVVLDTFDGLLAWLDRVGTSVDAEIDAISAA</sequence>